<reference evidence="2" key="1">
    <citation type="submission" date="2014-09" db="EMBL/GenBank/DDBJ databases">
        <authorList>
            <person name="GOMEZ-VALERO Laura"/>
        </authorList>
    </citation>
    <scope>NUCLEOTIDE SEQUENCE</scope>
    <source>
        <strain evidence="2">ATCC33218</strain>
    </source>
</reference>
<dbReference type="AlphaFoldDB" id="A0A098GES0"/>
<protein>
    <submittedName>
        <fullName evidence="2">Uncharacterized protein</fullName>
    </submittedName>
</protein>
<keyword evidence="1" id="KW-0472">Membrane</keyword>
<evidence type="ECO:0000313" key="2">
    <source>
        <dbReference type="EMBL" id="CEG60964.1"/>
    </source>
</evidence>
<dbReference type="Proteomes" id="UP000182998">
    <property type="component" value="Unassembled WGS sequence"/>
</dbReference>
<dbReference type="PATRIC" id="fig|451.8.peg.1962"/>
<feature type="transmembrane region" description="Helical" evidence="1">
    <location>
        <begin position="39"/>
        <end position="59"/>
    </location>
</feature>
<accession>A0A098GES0</accession>
<evidence type="ECO:0000256" key="1">
    <source>
        <dbReference type="SAM" id="Phobius"/>
    </source>
</evidence>
<dbReference type="Proteomes" id="UP000032414">
    <property type="component" value="Chromosome I"/>
</dbReference>
<evidence type="ECO:0000313" key="3">
    <source>
        <dbReference type="EMBL" id="SCY69637.1"/>
    </source>
</evidence>
<keyword evidence="1" id="KW-1133">Transmembrane helix</keyword>
<keyword evidence="5" id="KW-1185">Reference proteome</keyword>
<dbReference type="HOGENOM" id="CLU_2940265_0_0_6"/>
<sequence length="60" mass="6984">MKENINKNFVSYDTRLTHAELSILSIQDDLKELKRNVRYIMGLVFTLNITLLGLLIKGIY</sequence>
<proteinExistence type="predicted"/>
<reference evidence="4" key="2">
    <citation type="submission" date="2014-09" db="EMBL/GenBank/DDBJ databases">
        <authorList>
            <person name="Gomez-Valero L."/>
        </authorList>
    </citation>
    <scope>NUCLEOTIDE SEQUENCE [LARGE SCALE GENOMIC DNA]</scope>
    <source>
        <strain evidence="4">ATCC33218</strain>
    </source>
</reference>
<reference evidence="3 5" key="3">
    <citation type="submission" date="2016-10" db="EMBL/GenBank/DDBJ databases">
        <authorList>
            <person name="Varghese N."/>
            <person name="Submissions S."/>
        </authorList>
    </citation>
    <scope>NUCLEOTIDE SEQUENCE [LARGE SCALE GENOMIC DNA]</scope>
    <source>
        <strain evidence="3 5">ATCC 33218</strain>
    </source>
</reference>
<evidence type="ECO:0000313" key="4">
    <source>
        <dbReference type="Proteomes" id="UP000032414"/>
    </source>
</evidence>
<dbReference type="KEGG" id="tmc:LMI_1668"/>
<dbReference type="RefSeq" id="WP_045099290.1">
    <property type="nucleotide sequence ID" value="NZ_FMVN01000014.1"/>
</dbReference>
<name>A0A098GES0_LEGMI</name>
<organism evidence="2 4">
    <name type="scientific">Legionella micdadei</name>
    <name type="common">Tatlockia micdadei</name>
    <dbReference type="NCBI Taxonomy" id="451"/>
    <lineage>
        <taxon>Bacteria</taxon>
        <taxon>Pseudomonadati</taxon>
        <taxon>Pseudomonadota</taxon>
        <taxon>Gammaproteobacteria</taxon>
        <taxon>Legionellales</taxon>
        <taxon>Legionellaceae</taxon>
        <taxon>Legionella</taxon>
    </lineage>
</organism>
<evidence type="ECO:0000313" key="5">
    <source>
        <dbReference type="Proteomes" id="UP000182998"/>
    </source>
</evidence>
<keyword evidence="1" id="KW-0812">Transmembrane</keyword>
<gene>
    <name evidence="2" type="ORF">LMI_1668</name>
    <name evidence="3" type="ORF">SAMN02982997_02535</name>
</gene>
<dbReference type="EMBL" id="LN614830">
    <property type="protein sequence ID" value="CEG60964.1"/>
    <property type="molecule type" value="Genomic_DNA"/>
</dbReference>
<dbReference type="EMBL" id="FMVN01000014">
    <property type="protein sequence ID" value="SCY69637.1"/>
    <property type="molecule type" value="Genomic_DNA"/>
</dbReference>